<evidence type="ECO:0000313" key="1">
    <source>
        <dbReference type="EMBL" id="GCE29355.1"/>
    </source>
</evidence>
<comment type="caution">
    <text evidence="1">The sequence shown here is derived from an EMBL/GenBank/DDBJ whole genome shotgun (WGS) entry which is preliminary data.</text>
</comment>
<reference evidence="2" key="1">
    <citation type="submission" date="2018-12" db="EMBL/GenBank/DDBJ databases">
        <title>Tengunoibacter tsumagoiensis gen. nov., sp. nov., Dictyobacter kobayashii sp. nov., D. alpinus sp. nov., and D. joshuensis sp. nov. and description of Dictyobacteraceae fam. nov. within the order Ktedonobacterales isolated from Tengu-no-mugimeshi.</title>
        <authorList>
            <person name="Wang C.M."/>
            <person name="Zheng Y."/>
            <person name="Sakai Y."/>
            <person name="Toyoda A."/>
            <person name="Minakuchi Y."/>
            <person name="Abe K."/>
            <person name="Yokota A."/>
            <person name="Yabe S."/>
        </authorList>
    </citation>
    <scope>NUCLEOTIDE SEQUENCE [LARGE SCALE GENOMIC DNA]</scope>
    <source>
        <strain evidence="2">Uno16</strain>
    </source>
</reference>
<dbReference type="EMBL" id="BIFT01000002">
    <property type="protein sequence ID" value="GCE29355.1"/>
    <property type="molecule type" value="Genomic_DNA"/>
</dbReference>
<accession>A0A402BDC3</accession>
<proteinExistence type="predicted"/>
<name>A0A402BDC3_9CHLR</name>
<evidence type="ECO:0000313" key="2">
    <source>
        <dbReference type="Proteomes" id="UP000287171"/>
    </source>
</evidence>
<dbReference type="Proteomes" id="UP000287171">
    <property type="component" value="Unassembled WGS sequence"/>
</dbReference>
<protein>
    <submittedName>
        <fullName evidence="1">Uncharacterized protein</fullName>
    </submittedName>
</protein>
<organism evidence="1 2">
    <name type="scientific">Dictyobacter alpinus</name>
    <dbReference type="NCBI Taxonomy" id="2014873"/>
    <lineage>
        <taxon>Bacteria</taxon>
        <taxon>Bacillati</taxon>
        <taxon>Chloroflexota</taxon>
        <taxon>Ktedonobacteria</taxon>
        <taxon>Ktedonobacterales</taxon>
        <taxon>Dictyobacteraceae</taxon>
        <taxon>Dictyobacter</taxon>
    </lineage>
</organism>
<dbReference type="AlphaFoldDB" id="A0A402BDC3"/>
<sequence length="59" mass="7141">MSVGNAFVRDTYLLVLRMMQAQLDLTRGMSFNRYNNTWGTNFTMWYEDDARFRFTLRFA</sequence>
<gene>
    <name evidence="1" type="ORF">KDA_48390</name>
</gene>
<keyword evidence="2" id="KW-1185">Reference proteome</keyword>